<proteinExistence type="predicted"/>
<feature type="transmembrane region" description="Helical" evidence="1">
    <location>
        <begin position="169"/>
        <end position="190"/>
    </location>
</feature>
<feature type="transmembrane region" description="Helical" evidence="1">
    <location>
        <begin position="142"/>
        <end position="163"/>
    </location>
</feature>
<dbReference type="EMBL" id="ML977200">
    <property type="protein sequence ID" value="KAF1981404.1"/>
    <property type="molecule type" value="Genomic_DNA"/>
</dbReference>
<evidence type="ECO:0000313" key="2">
    <source>
        <dbReference type="EMBL" id="KAF1981404.1"/>
    </source>
</evidence>
<dbReference type="OrthoDB" id="3647319at2759"/>
<feature type="transmembrane region" description="Helical" evidence="1">
    <location>
        <begin position="53"/>
        <end position="72"/>
    </location>
</feature>
<gene>
    <name evidence="2" type="ORF">K402DRAFT_425455</name>
</gene>
<dbReference type="Proteomes" id="UP000800041">
    <property type="component" value="Unassembled WGS sequence"/>
</dbReference>
<protein>
    <submittedName>
        <fullName evidence="2">Uncharacterized protein</fullName>
    </submittedName>
</protein>
<sequence length="363" mass="39658">MNSNLLSSAYATANTSFKTANLTTPSLLPPTTNPWLADAGDGDLLAALYTPTLLLASGIFQNTLFFSLLLLFRGFSPSRTLDHHLLSVIFGVTLAVAPLVFLANTRLDGPKLWFFLEHAAVEILIAVRVLAPGLARKRPAGVLLACWITVTGITVVVSFNSEYHHGAEIIAWGAFLSDFLVAFAGSFFGVRWLRFRRGKRQATKLPLAEEGLWLSSLQNSRAEALRARKVGAEALAGVGLAIHGCGTMGLAPILQQVVYNRLNPIWLAQRTLPGEAAWTWDMEREFGPRGGGYGAERVELKKPMDRRMMASPGIASSIATVRRFGNVAAAETGRPTSMHWTKLAEKYADEMSSPRYSKWDLVD</sequence>
<evidence type="ECO:0000313" key="3">
    <source>
        <dbReference type="Proteomes" id="UP000800041"/>
    </source>
</evidence>
<accession>A0A6G1GKR1</accession>
<feature type="transmembrane region" description="Helical" evidence="1">
    <location>
        <begin position="112"/>
        <end position="130"/>
    </location>
</feature>
<reference evidence="2" key="1">
    <citation type="journal article" date="2020" name="Stud. Mycol.">
        <title>101 Dothideomycetes genomes: a test case for predicting lifestyles and emergence of pathogens.</title>
        <authorList>
            <person name="Haridas S."/>
            <person name="Albert R."/>
            <person name="Binder M."/>
            <person name="Bloem J."/>
            <person name="Labutti K."/>
            <person name="Salamov A."/>
            <person name="Andreopoulos B."/>
            <person name="Baker S."/>
            <person name="Barry K."/>
            <person name="Bills G."/>
            <person name="Bluhm B."/>
            <person name="Cannon C."/>
            <person name="Castanera R."/>
            <person name="Culley D."/>
            <person name="Daum C."/>
            <person name="Ezra D."/>
            <person name="Gonzalez J."/>
            <person name="Henrissat B."/>
            <person name="Kuo A."/>
            <person name="Liang C."/>
            <person name="Lipzen A."/>
            <person name="Lutzoni F."/>
            <person name="Magnuson J."/>
            <person name="Mondo S."/>
            <person name="Nolan M."/>
            <person name="Ohm R."/>
            <person name="Pangilinan J."/>
            <person name="Park H.-J."/>
            <person name="Ramirez L."/>
            <person name="Alfaro M."/>
            <person name="Sun H."/>
            <person name="Tritt A."/>
            <person name="Yoshinaga Y."/>
            <person name="Zwiers L.-H."/>
            <person name="Turgeon B."/>
            <person name="Goodwin S."/>
            <person name="Spatafora J."/>
            <person name="Crous P."/>
            <person name="Grigoriev I."/>
        </authorList>
    </citation>
    <scope>NUCLEOTIDE SEQUENCE</scope>
    <source>
        <strain evidence="2">CBS 113979</strain>
    </source>
</reference>
<feature type="transmembrane region" description="Helical" evidence="1">
    <location>
        <begin position="84"/>
        <end position="106"/>
    </location>
</feature>
<keyword evidence="1" id="KW-0812">Transmembrane</keyword>
<keyword evidence="3" id="KW-1185">Reference proteome</keyword>
<keyword evidence="1" id="KW-1133">Transmembrane helix</keyword>
<name>A0A6G1GKR1_9PEZI</name>
<evidence type="ECO:0000256" key="1">
    <source>
        <dbReference type="SAM" id="Phobius"/>
    </source>
</evidence>
<keyword evidence="1" id="KW-0472">Membrane</keyword>
<dbReference type="AlphaFoldDB" id="A0A6G1GKR1"/>
<organism evidence="2 3">
    <name type="scientific">Aulographum hederae CBS 113979</name>
    <dbReference type="NCBI Taxonomy" id="1176131"/>
    <lineage>
        <taxon>Eukaryota</taxon>
        <taxon>Fungi</taxon>
        <taxon>Dikarya</taxon>
        <taxon>Ascomycota</taxon>
        <taxon>Pezizomycotina</taxon>
        <taxon>Dothideomycetes</taxon>
        <taxon>Pleosporomycetidae</taxon>
        <taxon>Aulographales</taxon>
        <taxon>Aulographaceae</taxon>
    </lineage>
</organism>